<dbReference type="CDD" id="cd00041">
    <property type="entry name" value="CUB"/>
    <property type="match status" value="1"/>
</dbReference>
<evidence type="ECO:0000313" key="9">
    <source>
        <dbReference type="WBParaSite" id="TMUE_3000013164.1"/>
    </source>
</evidence>
<keyword evidence="1" id="KW-0677">Repeat</keyword>
<dbReference type="Pfam" id="PF00431">
    <property type="entry name" value="CUB"/>
    <property type="match status" value="1"/>
</dbReference>
<accession>A0A5S6R1I8</accession>
<evidence type="ECO:0000256" key="4">
    <source>
        <dbReference type="SAM" id="MobiDB-lite"/>
    </source>
</evidence>
<feature type="chain" id="PRO_5024394749" evidence="6">
    <location>
        <begin position="26"/>
        <end position="711"/>
    </location>
</feature>
<organism evidence="8 9">
    <name type="scientific">Trichuris muris</name>
    <name type="common">Mouse whipworm</name>
    <dbReference type="NCBI Taxonomy" id="70415"/>
    <lineage>
        <taxon>Eukaryota</taxon>
        <taxon>Metazoa</taxon>
        <taxon>Ecdysozoa</taxon>
        <taxon>Nematoda</taxon>
        <taxon>Enoplea</taxon>
        <taxon>Dorylaimia</taxon>
        <taxon>Trichinellida</taxon>
        <taxon>Trichuridae</taxon>
        <taxon>Trichuris</taxon>
    </lineage>
</organism>
<keyword evidence="2" id="KW-1015">Disulfide bond</keyword>
<dbReference type="SUPFAM" id="SSF49854">
    <property type="entry name" value="Spermadhesin, CUB domain"/>
    <property type="match status" value="1"/>
</dbReference>
<dbReference type="Proteomes" id="UP000046395">
    <property type="component" value="Unassembled WGS sequence"/>
</dbReference>
<feature type="transmembrane region" description="Helical" evidence="5">
    <location>
        <begin position="326"/>
        <end position="351"/>
    </location>
</feature>
<evidence type="ECO:0000256" key="5">
    <source>
        <dbReference type="SAM" id="Phobius"/>
    </source>
</evidence>
<feature type="compositionally biased region" description="Polar residues" evidence="4">
    <location>
        <begin position="647"/>
        <end position="656"/>
    </location>
</feature>
<feature type="signal peptide" evidence="6">
    <location>
        <begin position="1"/>
        <end position="25"/>
    </location>
</feature>
<evidence type="ECO:0000256" key="1">
    <source>
        <dbReference type="ARBA" id="ARBA00022737"/>
    </source>
</evidence>
<name>A0A5S6R1I8_TRIMR</name>
<feature type="region of interest" description="Disordered" evidence="4">
    <location>
        <begin position="681"/>
        <end position="711"/>
    </location>
</feature>
<dbReference type="InterPro" id="IPR035914">
    <property type="entry name" value="Sperma_CUB_dom_sf"/>
</dbReference>
<keyword evidence="5" id="KW-1133">Transmembrane helix</keyword>
<protein>
    <submittedName>
        <fullName evidence="9">CUB domain-containing protein</fullName>
    </submittedName>
</protein>
<dbReference type="PROSITE" id="PS01180">
    <property type="entry name" value="CUB"/>
    <property type="match status" value="1"/>
</dbReference>
<feature type="region of interest" description="Disordered" evidence="4">
    <location>
        <begin position="642"/>
        <end position="669"/>
    </location>
</feature>
<keyword evidence="5" id="KW-0472">Membrane</keyword>
<comment type="caution">
    <text evidence="3">Lacks conserved residue(s) required for the propagation of feature annotation.</text>
</comment>
<evidence type="ECO:0000256" key="3">
    <source>
        <dbReference type="PROSITE-ProRule" id="PRU00059"/>
    </source>
</evidence>
<keyword evidence="8" id="KW-1185">Reference proteome</keyword>
<evidence type="ECO:0000259" key="7">
    <source>
        <dbReference type="PROSITE" id="PS01180"/>
    </source>
</evidence>
<dbReference type="Gene3D" id="2.60.120.290">
    <property type="entry name" value="Spermadhesin, CUB domain"/>
    <property type="match status" value="1"/>
</dbReference>
<reference evidence="9" key="1">
    <citation type="submission" date="2019-12" db="UniProtKB">
        <authorList>
            <consortium name="WormBaseParasite"/>
        </authorList>
    </citation>
    <scope>IDENTIFICATION</scope>
</reference>
<dbReference type="PANTHER" id="PTHR24251">
    <property type="entry name" value="OVOCHYMASE-RELATED"/>
    <property type="match status" value="1"/>
</dbReference>
<feature type="domain" description="CUB" evidence="7">
    <location>
        <begin position="180"/>
        <end position="308"/>
    </location>
</feature>
<evidence type="ECO:0000256" key="2">
    <source>
        <dbReference type="ARBA" id="ARBA00023157"/>
    </source>
</evidence>
<keyword evidence="6" id="KW-0732">Signal</keyword>
<dbReference type="InterPro" id="IPR000859">
    <property type="entry name" value="CUB_dom"/>
</dbReference>
<dbReference type="AlphaFoldDB" id="A0A5S6R1I8"/>
<evidence type="ECO:0000256" key="6">
    <source>
        <dbReference type="SAM" id="SignalP"/>
    </source>
</evidence>
<proteinExistence type="predicted"/>
<dbReference type="WBParaSite" id="TMUE_3000013164.1">
    <property type="protein sequence ID" value="TMUE_3000013164.1"/>
    <property type="gene ID" value="WBGene00285032"/>
</dbReference>
<feature type="compositionally biased region" description="Polar residues" evidence="4">
    <location>
        <begin position="701"/>
        <end position="711"/>
    </location>
</feature>
<sequence>MKAAVLLQLFVLNDLSFVVLEVAFSKQHGELCLPNIGVTKATNYTCPESHLRISADRVCDGHPDCRTSLADELHCVLWQNYSTLREPAAVRIYLPHFKCHSFICAPTSHFVSYLLCRQMGAAMFDNISSVVNVGGVVALTEKALSCEGAEFTIQECLNRLRASLLARCARLLAISCLRECVFTVRQENGTIHSVGFPHFQLPNTDCTWRLEVPPNKVIELKFLEINLHNSMEESEYPCTTNYVELMMHNSYATTKDEPLFLRQRICNSSSAGRLFMSNSSRIWIRHVTGLQRKSADSVKGFSLHFRSIQDQRQPKKCEKLADGVSVAAIVLSTIAGLLGAFGLAILSLCAARMIYRRRQRRKYASDWAGSEEITSTGNVLTLDIDETGNFVQPLLCKTCNICAKNLTDLCIHLRRFVHFFADYDLDKPFPLARKGVSVECHGIVATDDMNNNSANEKTSNVSNVTIDLDELLLAQRGLLKGRTTGSAQTLCAEGSATNDGIEPLSPGSEGSANLSGRQAYRKYRGKNQVKRNFLASKDAVSPQINVAGSLMSRDQIVKGPENQTPSLKCCSLEAIPNEQCRKSQVLDADTSLFSTQNIPLNNSRENPVIIVSGNQGPYGSKSATNICTADLQTYPITDLLGPKIRSHSSSSVTQLKESQRPRVLSQSRQLTCRSMSISSMFENGIGPPVLNSTRQEERSSCSETPNNSLVT</sequence>
<keyword evidence="5" id="KW-0812">Transmembrane</keyword>
<evidence type="ECO:0000313" key="8">
    <source>
        <dbReference type="Proteomes" id="UP000046395"/>
    </source>
</evidence>
<dbReference type="SMART" id="SM00042">
    <property type="entry name" value="CUB"/>
    <property type="match status" value="1"/>
</dbReference>